<dbReference type="Proteomes" id="UP001177023">
    <property type="component" value="Unassembled WGS sequence"/>
</dbReference>
<dbReference type="SMART" id="SM00330">
    <property type="entry name" value="PIPKc"/>
    <property type="match status" value="1"/>
</dbReference>
<dbReference type="Pfam" id="PF01504">
    <property type="entry name" value="PIP5K"/>
    <property type="match status" value="1"/>
</dbReference>
<reference evidence="4" key="1">
    <citation type="submission" date="2023-06" db="EMBL/GenBank/DDBJ databases">
        <authorList>
            <person name="Delattre M."/>
        </authorList>
    </citation>
    <scope>NUCLEOTIDE SEQUENCE</scope>
    <source>
        <strain evidence="4">AF72</strain>
    </source>
</reference>
<dbReference type="InterPro" id="IPR002498">
    <property type="entry name" value="PInositol-4-P-4/5-kinase_core"/>
</dbReference>
<keyword evidence="2" id="KW-0472">Membrane</keyword>
<dbReference type="SUPFAM" id="SSF56104">
    <property type="entry name" value="SAICAR synthase-like"/>
    <property type="match status" value="1"/>
</dbReference>
<evidence type="ECO:0000256" key="2">
    <source>
        <dbReference type="SAM" id="Phobius"/>
    </source>
</evidence>
<organism evidence="4 5">
    <name type="scientific">Mesorhabditis spiculigera</name>
    <dbReference type="NCBI Taxonomy" id="96644"/>
    <lineage>
        <taxon>Eukaryota</taxon>
        <taxon>Metazoa</taxon>
        <taxon>Ecdysozoa</taxon>
        <taxon>Nematoda</taxon>
        <taxon>Chromadorea</taxon>
        <taxon>Rhabditida</taxon>
        <taxon>Rhabditina</taxon>
        <taxon>Rhabditomorpha</taxon>
        <taxon>Rhabditoidea</taxon>
        <taxon>Rhabditidae</taxon>
        <taxon>Mesorhabditinae</taxon>
        <taxon>Mesorhabditis</taxon>
    </lineage>
</organism>
<dbReference type="AlphaFoldDB" id="A0AA36CLZ1"/>
<dbReference type="PANTHER" id="PTHR23086">
    <property type="entry name" value="PHOSPHATIDYLINOSITOL-4-PHOSPHATE 5-KINASE"/>
    <property type="match status" value="1"/>
</dbReference>
<evidence type="ECO:0000313" key="4">
    <source>
        <dbReference type="EMBL" id="CAJ0570646.1"/>
    </source>
</evidence>
<dbReference type="PROSITE" id="PS51455">
    <property type="entry name" value="PIPK"/>
    <property type="match status" value="1"/>
</dbReference>
<proteinExistence type="predicted"/>
<sequence length="250" mass="28063">MSSSGGSKNKFKRERAQMRADTKALFDDIKGPLLQGLGLALRKPVTKNEAAEWVHHDLDKFNRAFLKLFAPSFFSGLRAKQGIDEAAFCASMSNEQWTSDGTRGNSGSVLFSTADRHFFIKSISKREYELYEKIWPKLKEKMMSGTSFLPPVVCLFVENTHDNIGYLVMKNLFLGISGPAFDLKGRKRTMAAGMTTGRDDEFVADFPGGIILEKRDRDQLLSKLQADIKIFVFVDVILYMGLILLAVICK</sequence>
<dbReference type="GO" id="GO:0005524">
    <property type="term" value="F:ATP binding"/>
    <property type="evidence" value="ECO:0007669"/>
    <property type="project" value="UniProtKB-UniRule"/>
</dbReference>
<keyword evidence="1" id="KW-0418">Kinase</keyword>
<feature type="domain" description="PIPK" evidence="3">
    <location>
        <begin position="1"/>
        <end position="250"/>
    </location>
</feature>
<dbReference type="GO" id="GO:0046854">
    <property type="term" value="P:phosphatidylinositol phosphate biosynthetic process"/>
    <property type="evidence" value="ECO:0007669"/>
    <property type="project" value="TreeGrafter"/>
</dbReference>
<dbReference type="PANTHER" id="PTHR23086:SF8">
    <property type="entry name" value="PHOSPHATIDYLINOSITOL 5-PHOSPHATE 4-KINASE, ISOFORM A"/>
    <property type="match status" value="1"/>
</dbReference>
<name>A0AA36CLZ1_9BILA</name>
<dbReference type="GO" id="GO:0016308">
    <property type="term" value="F:1-phosphatidylinositol-4-phosphate 5-kinase activity"/>
    <property type="evidence" value="ECO:0007669"/>
    <property type="project" value="TreeGrafter"/>
</dbReference>
<feature type="transmembrane region" description="Helical" evidence="2">
    <location>
        <begin position="230"/>
        <end position="249"/>
    </location>
</feature>
<dbReference type="Gene3D" id="3.30.800.10">
    <property type="entry name" value="Phosphatidylinositol Phosphate Kinase II Beta"/>
    <property type="match status" value="1"/>
</dbReference>
<protein>
    <recommendedName>
        <fullName evidence="3">PIPK domain-containing protein</fullName>
    </recommendedName>
</protein>
<keyword evidence="1" id="KW-0067">ATP-binding</keyword>
<keyword evidence="1" id="KW-0808">Transferase</keyword>
<comment type="caution">
    <text evidence="4">The sequence shown here is derived from an EMBL/GenBank/DDBJ whole genome shotgun (WGS) entry which is preliminary data.</text>
</comment>
<evidence type="ECO:0000256" key="1">
    <source>
        <dbReference type="PROSITE-ProRule" id="PRU00781"/>
    </source>
</evidence>
<feature type="non-terminal residue" evidence="4">
    <location>
        <position position="1"/>
    </location>
</feature>
<dbReference type="InterPro" id="IPR027484">
    <property type="entry name" value="PInositol-4-P-5-kinase_N"/>
</dbReference>
<evidence type="ECO:0000313" key="5">
    <source>
        <dbReference type="Proteomes" id="UP001177023"/>
    </source>
</evidence>
<dbReference type="InterPro" id="IPR023610">
    <property type="entry name" value="PInositol-4/5-P-5/4-kinase"/>
</dbReference>
<keyword evidence="5" id="KW-1185">Reference proteome</keyword>
<dbReference type="GO" id="GO:0005886">
    <property type="term" value="C:plasma membrane"/>
    <property type="evidence" value="ECO:0007669"/>
    <property type="project" value="TreeGrafter"/>
</dbReference>
<keyword evidence="2" id="KW-1133">Transmembrane helix</keyword>
<evidence type="ECO:0000259" key="3">
    <source>
        <dbReference type="PROSITE" id="PS51455"/>
    </source>
</evidence>
<gene>
    <name evidence="4" type="ORF">MSPICULIGERA_LOCUS9083</name>
</gene>
<dbReference type="EMBL" id="CATQJA010002428">
    <property type="protein sequence ID" value="CAJ0570646.1"/>
    <property type="molecule type" value="Genomic_DNA"/>
</dbReference>
<keyword evidence="2" id="KW-0812">Transmembrane</keyword>
<keyword evidence="1" id="KW-0547">Nucleotide-binding</keyword>
<accession>A0AA36CLZ1</accession>